<feature type="signal peptide" evidence="1">
    <location>
        <begin position="1"/>
        <end position="24"/>
    </location>
</feature>
<dbReference type="AlphaFoldDB" id="A0A7X2D3Z2"/>
<evidence type="ECO:0008006" key="4">
    <source>
        <dbReference type="Google" id="ProtNLM"/>
    </source>
</evidence>
<feature type="chain" id="PRO_5030692122" description="Calcineurin-like phosphoesterase domain-containing protein" evidence="1">
    <location>
        <begin position="25"/>
        <end position="324"/>
    </location>
</feature>
<accession>A0A7X2D3Z2</accession>
<evidence type="ECO:0000256" key="1">
    <source>
        <dbReference type="SAM" id="SignalP"/>
    </source>
</evidence>
<dbReference type="Gene3D" id="3.60.21.10">
    <property type="match status" value="1"/>
</dbReference>
<protein>
    <recommendedName>
        <fullName evidence="4">Calcineurin-like phosphoesterase domain-containing protein</fullName>
    </recommendedName>
</protein>
<keyword evidence="1" id="KW-0732">Signal</keyword>
<proteinExistence type="predicted"/>
<dbReference type="SUPFAM" id="SSF56300">
    <property type="entry name" value="Metallo-dependent phosphatases"/>
    <property type="match status" value="1"/>
</dbReference>
<organism evidence="2 3">
    <name type="scientific">Roseospira navarrensis</name>
    <dbReference type="NCBI Taxonomy" id="140058"/>
    <lineage>
        <taxon>Bacteria</taxon>
        <taxon>Pseudomonadati</taxon>
        <taxon>Pseudomonadota</taxon>
        <taxon>Alphaproteobacteria</taxon>
        <taxon>Rhodospirillales</taxon>
        <taxon>Rhodospirillaceae</taxon>
        <taxon>Roseospira</taxon>
    </lineage>
</organism>
<gene>
    <name evidence="2" type="ORF">GHC57_03875</name>
</gene>
<dbReference type="RefSeq" id="WP_153341358.1">
    <property type="nucleotide sequence ID" value="NZ_WIVE01000006.1"/>
</dbReference>
<reference evidence="2 3" key="1">
    <citation type="submission" date="2019-10" db="EMBL/GenBank/DDBJ databases">
        <title>Draft whole-genome sequence of the purple nonsulfur photosynthetic bacterium Roseospira navarrensis DSM 15114.</title>
        <authorList>
            <person name="Kyndt J.A."/>
            <person name="Meyer T.E."/>
        </authorList>
    </citation>
    <scope>NUCLEOTIDE SEQUENCE [LARGE SCALE GENOMIC DNA]</scope>
    <source>
        <strain evidence="2 3">DSM 15114</strain>
    </source>
</reference>
<dbReference type="InterPro" id="IPR029052">
    <property type="entry name" value="Metallo-depent_PP-like"/>
</dbReference>
<evidence type="ECO:0000313" key="3">
    <source>
        <dbReference type="Proteomes" id="UP000434582"/>
    </source>
</evidence>
<keyword evidence="3" id="KW-1185">Reference proteome</keyword>
<dbReference type="Proteomes" id="UP000434582">
    <property type="component" value="Unassembled WGS sequence"/>
</dbReference>
<comment type="caution">
    <text evidence="2">The sequence shown here is derived from an EMBL/GenBank/DDBJ whole genome shotgun (WGS) entry which is preliminary data.</text>
</comment>
<dbReference type="EMBL" id="WIVE01000006">
    <property type="protein sequence ID" value="MQX35650.1"/>
    <property type="molecule type" value="Genomic_DNA"/>
</dbReference>
<name>A0A7X2D3Z2_9PROT</name>
<evidence type="ECO:0000313" key="2">
    <source>
        <dbReference type="EMBL" id="MQX35650.1"/>
    </source>
</evidence>
<sequence length="324" mass="34870">MRRAAVSSLALVLGLTAAALPARAEAPFVSDQAFSFVALGDMPYGDAAQGAYVRLIDAVNTLDPAFTIHVGDIKGGGSACSDARFQTEYDNFMRYTGAVVYTPGDNEWTDCHRKAAGGYDPLERLAAVRSLYFAEATSLGQAPIDLTRQADVSDHDEMVENALWSHGGVTFATVHVVGSNNNFEIRDPAAVAEFFARDAANQDWFARVFETARAEDSAAVVLAMQADMFGGKVNRQSGFGPTLKTLQAEMEAFAKPVLLVYGDSHELELDQPFMTREGARMDTAYALQVPGAGDVHGVRVTVDTSMPGVFGFMPVIVPENLRVK</sequence>
<dbReference type="OrthoDB" id="58809at2"/>